<comment type="caution">
    <text evidence="3">The sequence shown here is derived from an EMBL/GenBank/DDBJ whole genome shotgun (WGS) entry which is preliminary data.</text>
</comment>
<evidence type="ECO:0000313" key="4">
    <source>
        <dbReference type="Proteomes" id="UP001597131"/>
    </source>
</evidence>
<keyword evidence="3" id="KW-0121">Carboxypeptidase</keyword>
<dbReference type="Pfam" id="PF02113">
    <property type="entry name" value="Peptidase_S13"/>
    <property type="match status" value="1"/>
</dbReference>
<dbReference type="EC" id="3.4.16.4" evidence="3"/>
<keyword evidence="3" id="KW-0645">Protease</keyword>
<keyword evidence="2 3" id="KW-0378">Hydrolase</keyword>
<organism evidence="3 4">
    <name type="scientific">Salegentibacter chungangensis</name>
    <dbReference type="NCBI Taxonomy" id="1335724"/>
    <lineage>
        <taxon>Bacteria</taxon>
        <taxon>Pseudomonadati</taxon>
        <taxon>Bacteroidota</taxon>
        <taxon>Flavobacteriia</taxon>
        <taxon>Flavobacteriales</taxon>
        <taxon>Flavobacteriaceae</taxon>
        <taxon>Salegentibacter</taxon>
    </lineage>
</organism>
<reference evidence="4" key="1">
    <citation type="journal article" date="2019" name="Int. J. Syst. Evol. Microbiol.">
        <title>The Global Catalogue of Microorganisms (GCM) 10K type strain sequencing project: providing services to taxonomists for standard genome sequencing and annotation.</title>
        <authorList>
            <consortium name="The Broad Institute Genomics Platform"/>
            <consortium name="The Broad Institute Genome Sequencing Center for Infectious Disease"/>
            <person name="Wu L."/>
            <person name="Ma J."/>
        </authorList>
    </citation>
    <scope>NUCLEOTIDE SEQUENCE [LARGE SCALE GENOMIC DNA]</scope>
    <source>
        <strain evidence="4">CCUG 64793</strain>
    </source>
</reference>
<sequence length="446" mass="50364">MNIKKRLLQHKPGILTGSLLLIFILTSCSSLKRTNNQIDASLEASPVFQQGFAGLAVYDPETNKMLYEYNSGKYFTPASNTKLFTFYTGLKILGDSVPALKFTKVNDSLIFKGTGDPSFLNPDLPESGVIEFLANAKEDLYYLKPVYNEKYFGPGWSWDDYNAYYSVERSAMPIYGNRVDFSFKRSGEIPEIRPELFRDSIVLPEDTETAPGVRRAISKNSFKISNHNKEEEFSRSVPFKTSDELLVSLIEDSIHKDIQIISKIPTGIALDQTLYSIPTDSLYKRMLEKSDNFIAEQILLMAAGKVSDTLKTRIAIDYMKENHLKDLPDKPVWVDGSGLSRYNLFTPRTMVKLLEKIKKEVPQERLFGMMATGGKSGTLENYYKADVPYIFAKTGTLSNNHSLSGLLKTKSGKILIFSFMNSNYTIPTSALKDGMENILKIIRDNY</sequence>
<dbReference type="PRINTS" id="PR00922">
    <property type="entry name" value="DADACBPTASE3"/>
</dbReference>
<dbReference type="InterPro" id="IPR000667">
    <property type="entry name" value="Peptidase_S13"/>
</dbReference>
<dbReference type="GO" id="GO:0009002">
    <property type="term" value="F:serine-type D-Ala-D-Ala carboxypeptidase activity"/>
    <property type="evidence" value="ECO:0007669"/>
    <property type="project" value="UniProtKB-EC"/>
</dbReference>
<dbReference type="EMBL" id="JBHTLI010000003">
    <property type="protein sequence ID" value="MFD1096744.1"/>
    <property type="molecule type" value="Genomic_DNA"/>
</dbReference>
<dbReference type="Gene3D" id="3.40.710.10">
    <property type="entry name" value="DD-peptidase/beta-lactamase superfamily"/>
    <property type="match status" value="2"/>
</dbReference>
<proteinExistence type="inferred from homology"/>
<dbReference type="InterPro" id="IPR012338">
    <property type="entry name" value="Beta-lactam/transpept-like"/>
</dbReference>
<dbReference type="SUPFAM" id="SSF56601">
    <property type="entry name" value="beta-lactamase/transpeptidase-like"/>
    <property type="match status" value="1"/>
</dbReference>
<evidence type="ECO:0000256" key="2">
    <source>
        <dbReference type="ARBA" id="ARBA00022801"/>
    </source>
</evidence>
<dbReference type="PROSITE" id="PS51257">
    <property type="entry name" value="PROKAR_LIPOPROTEIN"/>
    <property type="match status" value="1"/>
</dbReference>
<evidence type="ECO:0000256" key="1">
    <source>
        <dbReference type="ARBA" id="ARBA00006096"/>
    </source>
</evidence>
<dbReference type="RefSeq" id="WP_380746662.1">
    <property type="nucleotide sequence ID" value="NZ_JBHTLI010000003.1"/>
</dbReference>
<comment type="similarity">
    <text evidence="1">Belongs to the peptidase S13 family.</text>
</comment>
<keyword evidence="4" id="KW-1185">Reference proteome</keyword>
<protein>
    <submittedName>
        <fullName evidence="3">D-alanyl-D-alanine carboxypeptidase/D-alanyl-D-alanine-endopeptidase</fullName>
        <ecNumber evidence="3">3.4.16.4</ecNumber>
    </submittedName>
</protein>
<accession>A0ABW3NXU7</accession>
<dbReference type="PANTHER" id="PTHR30023:SF0">
    <property type="entry name" value="PENICILLIN-SENSITIVE CARBOXYPEPTIDASE A"/>
    <property type="match status" value="1"/>
</dbReference>
<dbReference type="NCBIfam" id="TIGR00666">
    <property type="entry name" value="PBP4"/>
    <property type="match status" value="1"/>
</dbReference>
<name>A0ABW3NXU7_9FLAO</name>
<dbReference type="Proteomes" id="UP001597131">
    <property type="component" value="Unassembled WGS sequence"/>
</dbReference>
<evidence type="ECO:0000313" key="3">
    <source>
        <dbReference type="EMBL" id="MFD1096744.1"/>
    </source>
</evidence>
<dbReference type="PANTHER" id="PTHR30023">
    <property type="entry name" value="D-ALANYL-D-ALANINE CARBOXYPEPTIDASE"/>
    <property type="match status" value="1"/>
</dbReference>
<gene>
    <name evidence="3" type="primary">dacB</name>
    <name evidence="3" type="ORF">ACFQ3Q_13365</name>
</gene>